<dbReference type="SUPFAM" id="SSF50156">
    <property type="entry name" value="PDZ domain-like"/>
    <property type="match status" value="2"/>
</dbReference>
<evidence type="ECO:0000256" key="6">
    <source>
        <dbReference type="ARBA" id="ARBA00022801"/>
    </source>
</evidence>
<feature type="transmembrane region" description="Helical" evidence="11">
    <location>
        <begin position="448"/>
        <end position="470"/>
    </location>
</feature>
<dbReference type="Proteomes" id="UP000241986">
    <property type="component" value="Unassembled WGS sequence"/>
</dbReference>
<dbReference type="Pfam" id="PF17820">
    <property type="entry name" value="PDZ_6"/>
    <property type="match status" value="2"/>
</dbReference>
<accession>A0A2T4N059</accession>
<dbReference type="PANTHER" id="PTHR42837">
    <property type="entry name" value="REGULATOR OF SIGMA-E PROTEASE RSEP"/>
    <property type="match status" value="1"/>
</dbReference>
<evidence type="ECO:0000256" key="3">
    <source>
        <dbReference type="ARBA" id="ARBA00007931"/>
    </source>
</evidence>
<comment type="similarity">
    <text evidence="3 11">Belongs to the peptidase M50B family.</text>
</comment>
<dbReference type="InterPro" id="IPR001478">
    <property type="entry name" value="PDZ"/>
</dbReference>
<dbReference type="PROSITE" id="PS51257">
    <property type="entry name" value="PROKAR_LIPOPROTEIN"/>
    <property type="match status" value="1"/>
</dbReference>
<evidence type="ECO:0000256" key="7">
    <source>
        <dbReference type="ARBA" id="ARBA00022833"/>
    </source>
</evidence>
<dbReference type="CDD" id="cd06163">
    <property type="entry name" value="S2P-M50_PDZ_RseP-like"/>
    <property type="match status" value="1"/>
</dbReference>
<evidence type="ECO:0000256" key="4">
    <source>
        <dbReference type="ARBA" id="ARBA00022670"/>
    </source>
</evidence>
<keyword evidence="4 13" id="KW-0645">Protease</keyword>
<protein>
    <recommendedName>
        <fullName evidence="11">Zinc metalloprotease</fullName>
        <ecNumber evidence="11">3.4.24.-</ecNumber>
    </recommendedName>
</protein>
<evidence type="ECO:0000256" key="1">
    <source>
        <dbReference type="ARBA" id="ARBA00001947"/>
    </source>
</evidence>
<dbReference type="NCBIfam" id="TIGR00054">
    <property type="entry name" value="RIP metalloprotease RseP"/>
    <property type="match status" value="1"/>
</dbReference>
<evidence type="ECO:0000256" key="2">
    <source>
        <dbReference type="ARBA" id="ARBA00004141"/>
    </source>
</evidence>
<feature type="domain" description="PDZ" evidence="12">
    <location>
        <begin position="234"/>
        <end position="302"/>
    </location>
</feature>
<dbReference type="InterPro" id="IPR004387">
    <property type="entry name" value="Pept_M50_Zn"/>
</dbReference>
<dbReference type="PANTHER" id="PTHR42837:SF2">
    <property type="entry name" value="MEMBRANE METALLOPROTEASE ARASP2, CHLOROPLASTIC-RELATED"/>
    <property type="match status" value="1"/>
</dbReference>
<comment type="cofactor">
    <cofactor evidence="1 11">
        <name>Zn(2+)</name>
        <dbReference type="ChEBI" id="CHEBI:29105"/>
    </cofactor>
</comment>
<dbReference type="GO" id="GO:0046872">
    <property type="term" value="F:metal ion binding"/>
    <property type="evidence" value="ECO:0007669"/>
    <property type="project" value="UniProtKB-KW"/>
</dbReference>
<dbReference type="GO" id="GO:0016020">
    <property type="term" value="C:membrane"/>
    <property type="evidence" value="ECO:0007669"/>
    <property type="project" value="UniProtKB-SubCell"/>
</dbReference>
<proteinExistence type="inferred from homology"/>
<dbReference type="Gene3D" id="2.30.42.10">
    <property type="match status" value="2"/>
</dbReference>
<dbReference type="InterPro" id="IPR036034">
    <property type="entry name" value="PDZ_sf"/>
</dbReference>
<dbReference type="PROSITE" id="PS50106">
    <property type="entry name" value="PDZ"/>
    <property type="match status" value="1"/>
</dbReference>
<sequence>MGGRLFIGILSFLVIGALSCGVWMYPNVVDYILTIDYLLVFKSVISFIVAMTLVVGFHEFGHYLVARMAGVRVLEFSIGFGKTLLSFRSKKSGIKYKLSLMPLGGFVRFLDGEKDRKEFGDYGLSFGDASTAKRAAIVFAGPLFNAIFAFFIFVCISLIGTPYYKPFIGDTISGGWAESQGLKPGDLIVSIDDMPVLDFPEMFQTIASSAGKSSVSVEVQNNGASRNIALNLEKMKLTREGASLERLLGIKTANSSATSVINEIGKGGIFEKLDLSPGDRVVSINDKETATPGKIQEALKDAVGDTVKVVYIRNEKEKVAYGLYSGLINAGFKPYKKELFIGEKDEGFFGVISSSYDRLVVNTVSTFSVLGGIFNNSISTDVISGPVGIAKAAGDFMEFGIVPFLHFMAMISISLMVMNLLPVPGLDGFYLVVFGVESIIRRKIPERYIDAMIKVGMTAIAILLAYALYIDFKFVF</sequence>
<keyword evidence="9 11" id="KW-0482">Metalloprotease</keyword>
<evidence type="ECO:0000313" key="13">
    <source>
        <dbReference type="EMBL" id="PTH80166.1"/>
    </source>
</evidence>
<dbReference type="GO" id="GO:0006508">
    <property type="term" value="P:proteolysis"/>
    <property type="evidence" value="ECO:0007669"/>
    <property type="project" value="UniProtKB-KW"/>
</dbReference>
<comment type="caution">
    <text evidence="13">The sequence shown here is derived from an EMBL/GenBank/DDBJ whole genome shotgun (WGS) entry which is preliminary data.</text>
</comment>
<feature type="transmembrane region" description="Helical" evidence="11">
    <location>
        <begin position="407"/>
        <end position="436"/>
    </location>
</feature>
<comment type="subcellular location">
    <subcellularLocation>
        <location evidence="2">Membrane</location>
        <topology evidence="2">Multi-pass membrane protein</topology>
    </subcellularLocation>
</comment>
<dbReference type="AlphaFoldDB" id="A0A2T4N059"/>
<evidence type="ECO:0000256" key="8">
    <source>
        <dbReference type="ARBA" id="ARBA00022989"/>
    </source>
</evidence>
<keyword evidence="7 11" id="KW-0862">Zinc</keyword>
<evidence type="ECO:0000256" key="9">
    <source>
        <dbReference type="ARBA" id="ARBA00023049"/>
    </source>
</evidence>
<dbReference type="SMART" id="SM00228">
    <property type="entry name" value="PDZ"/>
    <property type="match status" value="2"/>
</dbReference>
<keyword evidence="5 11" id="KW-0812">Transmembrane</keyword>
<dbReference type="EMBL" id="PZKL01000037">
    <property type="protein sequence ID" value="PTH80166.1"/>
    <property type="molecule type" value="Genomic_DNA"/>
</dbReference>
<dbReference type="InterPro" id="IPR041489">
    <property type="entry name" value="PDZ_6"/>
</dbReference>
<dbReference type="Pfam" id="PF02163">
    <property type="entry name" value="Peptidase_M50"/>
    <property type="match status" value="1"/>
</dbReference>
<evidence type="ECO:0000256" key="11">
    <source>
        <dbReference type="RuleBase" id="RU362031"/>
    </source>
</evidence>
<keyword evidence="10 11" id="KW-0472">Membrane</keyword>
<gene>
    <name evidence="13" type="primary">rseP</name>
    <name evidence="13" type="ORF">DAA48_16555</name>
</gene>
<feature type="transmembrane region" description="Helical" evidence="11">
    <location>
        <begin position="37"/>
        <end position="58"/>
    </location>
</feature>
<dbReference type="InterPro" id="IPR008915">
    <property type="entry name" value="Peptidase_M50"/>
</dbReference>
<dbReference type="GO" id="GO:0004222">
    <property type="term" value="F:metalloendopeptidase activity"/>
    <property type="evidence" value="ECO:0007669"/>
    <property type="project" value="InterPro"/>
</dbReference>
<feature type="transmembrane region" description="Helical" evidence="11">
    <location>
        <begin position="6"/>
        <end position="25"/>
    </location>
</feature>
<evidence type="ECO:0000259" key="12">
    <source>
        <dbReference type="PROSITE" id="PS50106"/>
    </source>
</evidence>
<keyword evidence="6 11" id="KW-0378">Hydrolase</keyword>
<keyword evidence="8 11" id="KW-1133">Transmembrane helix</keyword>
<dbReference type="RefSeq" id="WP_107684049.1">
    <property type="nucleotide sequence ID" value="NZ_PZKL01000037.1"/>
</dbReference>
<name>A0A2T4N059_AERVE</name>
<dbReference type="EC" id="3.4.24.-" evidence="11"/>
<evidence type="ECO:0000256" key="10">
    <source>
        <dbReference type="ARBA" id="ARBA00023136"/>
    </source>
</evidence>
<feature type="transmembrane region" description="Helical" evidence="11">
    <location>
        <begin position="143"/>
        <end position="164"/>
    </location>
</feature>
<evidence type="ECO:0000256" key="5">
    <source>
        <dbReference type="ARBA" id="ARBA00022692"/>
    </source>
</evidence>
<evidence type="ECO:0000313" key="14">
    <source>
        <dbReference type="Proteomes" id="UP000241986"/>
    </source>
</evidence>
<keyword evidence="11" id="KW-0479">Metal-binding</keyword>
<organism evidence="13 14">
    <name type="scientific">Aeromonas veronii</name>
    <dbReference type="NCBI Taxonomy" id="654"/>
    <lineage>
        <taxon>Bacteria</taxon>
        <taxon>Pseudomonadati</taxon>
        <taxon>Pseudomonadota</taxon>
        <taxon>Gammaproteobacteria</taxon>
        <taxon>Aeromonadales</taxon>
        <taxon>Aeromonadaceae</taxon>
        <taxon>Aeromonas</taxon>
    </lineage>
</organism>
<reference evidence="13 14" key="1">
    <citation type="submission" date="2018-03" db="EMBL/GenBank/DDBJ databases">
        <title>Aeromonas veronii whole genome sequencing and analysis.</title>
        <authorList>
            <person name="Xie H."/>
            <person name="Liu T."/>
            <person name="Wang K."/>
        </authorList>
    </citation>
    <scope>NUCLEOTIDE SEQUENCE [LARGE SCALE GENOMIC DNA]</scope>
    <source>
        <strain evidence="13 14">XH.VA.1</strain>
    </source>
</reference>